<dbReference type="InterPro" id="IPR052741">
    <property type="entry name" value="Mitochondrial_HTD2"/>
</dbReference>
<protein>
    <submittedName>
        <fullName evidence="2">MaoC family dehydratase N-terminal domain-containing protein</fullName>
    </submittedName>
</protein>
<dbReference type="Pfam" id="PF13452">
    <property type="entry name" value="FAS1_DH_region"/>
    <property type="match status" value="1"/>
</dbReference>
<evidence type="ECO:0000313" key="3">
    <source>
        <dbReference type="Proteomes" id="UP001385892"/>
    </source>
</evidence>
<evidence type="ECO:0000313" key="2">
    <source>
        <dbReference type="EMBL" id="MEJ8850033.1"/>
    </source>
</evidence>
<dbReference type="SUPFAM" id="SSF54637">
    <property type="entry name" value="Thioesterase/thiol ester dehydrase-isomerase"/>
    <property type="match status" value="2"/>
</dbReference>
<evidence type="ECO:0000259" key="1">
    <source>
        <dbReference type="Pfam" id="PF13452"/>
    </source>
</evidence>
<dbReference type="Gene3D" id="3.10.129.10">
    <property type="entry name" value="Hotdog Thioesterase"/>
    <property type="match status" value="1"/>
</dbReference>
<accession>A0ABU8WR90</accession>
<organism evidence="2 3">
    <name type="scientific">Variovorax rhizosphaerae</name>
    <dbReference type="NCBI Taxonomy" id="1836200"/>
    <lineage>
        <taxon>Bacteria</taxon>
        <taxon>Pseudomonadati</taxon>
        <taxon>Pseudomonadota</taxon>
        <taxon>Betaproteobacteria</taxon>
        <taxon>Burkholderiales</taxon>
        <taxon>Comamonadaceae</taxon>
        <taxon>Variovorax</taxon>
    </lineage>
</organism>
<dbReference type="EMBL" id="JBBKZT010000013">
    <property type="protein sequence ID" value="MEJ8850033.1"/>
    <property type="molecule type" value="Genomic_DNA"/>
</dbReference>
<dbReference type="PANTHER" id="PTHR28152:SF1">
    <property type="entry name" value="HYDROXYACYL-THIOESTER DEHYDRATASE TYPE 2, MITOCHONDRIAL"/>
    <property type="match status" value="1"/>
</dbReference>
<comment type="caution">
    <text evidence="2">The sequence shown here is derived from an EMBL/GenBank/DDBJ whole genome shotgun (WGS) entry which is preliminary data.</text>
</comment>
<dbReference type="PANTHER" id="PTHR28152">
    <property type="entry name" value="HYDROXYACYL-THIOESTER DEHYDRATASE TYPE 2, MITOCHONDRIAL"/>
    <property type="match status" value="1"/>
</dbReference>
<dbReference type="Proteomes" id="UP001385892">
    <property type="component" value="Unassembled WGS sequence"/>
</dbReference>
<proteinExistence type="predicted"/>
<dbReference type="InterPro" id="IPR039569">
    <property type="entry name" value="FAS1-like_DH_region"/>
</dbReference>
<reference evidence="2 3" key="1">
    <citation type="submission" date="2024-03" db="EMBL/GenBank/DDBJ databases">
        <title>Novel species of the genus Variovorax.</title>
        <authorList>
            <person name="Liu Q."/>
            <person name="Xin Y.-H."/>
        </authorList>
    </citation>
    <scope>NUCLEOTIDE SEQUENCE [LARGE SCALE GENOMIC DNA]</scope>
    <source>
        <strain evidence="2 3">KACC 18900</strain>
    </source>
</reference>
<keyword evidence="3" id="KW-1185">Reference proteome</keyword>
<feature type="domain" description="FAS1-like dehydratase" evidence="1">
    <location>
        <begin position="76"/>
        <end position="138"/>
    </location>
</feature>
<dbReference type="RefSeq" id="WP_340345235.1">
    <property type="nucleotide sequence ID" value="NZ_JBBKZT010000013.1"/>
</dbReference>
<name>A0ABU8WR90_9BURK</name>
<gene>
    <name evidence="2" type="ORF">WKW82_25540</name>
</gene>
<sequence>MTMNDFNDWVGRTETKHALIDPTAIAALAATLDVADAPGSGESVPPGWQWLFFNPVAAQRVLGEDGHPRRDVEGSFLPPIPLPRRMWAGSRINYLAAVPIGSQAARTSQILKISPKAGRSGSMCFVTVSHTIAVDGRVCAVEEQDIVYREAATATATAPVVAEAASPAPVQWRDHLVPSTTLLFRYSALTFNGHRIHYDLPYARDVEFYRGLVVHGPLTATLLQQFAARCKPGQRLASFEFKGVSPLYCGEPMELQAWEDPLTSALHLRAVNAQGAAGMQASAKWA</sequence>
<dbReference type="InterPro" id="IPR029069">
    <property type="entry name" value="HotDog_dom_sf"/>
</dbReference>